<dbReference type="Gene3D" id="3.40.50.2300">
    <property type="match status" value="1"/>
</dbReference>
<dbReference type="CDD" id="cd17535">
    <property type="entry name" value="REC_NarL-like"/>
    <property type="match status" value="1"/>
</dbReference>
<dbReference type="PANTHER" id="PTHR43214">
    <property type="entry name" value="TWO-COMPONENT RESPONSE REGULATOR"/>
    <property type="match status" value="1"/>
</dbReference>
<keyword evidence="2 6" id="KW-0238">DNA-binding</keyword>
<evidence type="ECO:0000313" key="6">
    <source>
        <dbReference type="EMBL" id="RJY06203.1"/>
    </source>
</evidence>
<keyword evidence="1 3" id="KW-0597">Phosphoprotein</keyword>
<dbReference type="SMART" id="SM00448">
    <property type="entry name" value="REC"/>
    <property type="match status" value="1"/>
</dbReference>
<dbReference type="SUPFAM" id="SSF52172">
    <property type="entry name" value="CheY-like"/>
    <property type="match status" value="1"/>
</dbReference>
<evidence type="ECO:0000256" key="3">
    <source>
        <dbReference type="PROSITE-ProRule" id="PRU00169"/>
    </source>
</evidence>
<dbReference type="SUPFAM" id="SSF46894">
    <property type="entry name" value="C-terminal effector domain of the bipartite response regulators"/>
    <property type="match status" value="1"/>
</dbReference>
<name>A0A3A6TNK3_9GAMM</name>
<protein>
    <submittedName>
        <fullName evidence="6">DNA-binding response regulator</fullName>
    </submittedName>
</protein>
<dbReference type="PANTHER" id="PTHR43214:SF37">
    <property type="entry name" value="TRANSCRIPTIONAL REGULATORY PROTEIN YDFI"/>
    <property type="match status" value="1"/>
</dbReference>
<dbReference type="EMBL" id="QYYH01000169">
    <property type="protein sequence ID" value="RJY06203.1"/>
    <property type="molecule type" value="Genomic_DNA"/>
</dbReference>
<dbReference type="InterPro" id="IPR001789">
    <property type="entry name" value="Sig_transdc_resp-reg_receiver"/>
</dbReference>
<dbReference type="PROSITE" id="PS50110">
    <property type="entry name" value="RESPONSE_REGULATORY"/>
    <property type="match status" value="1"/>
</dbReference>
<evidence type="ECO:0000259" key="4">
    <source>
        <dbReference type="PROSITE" id="PS50043"/>
    </source>
</evidence>
<dbReference type="GO" id="GO:0006355">
    <property type="term" value="P:regulation of DNA-templated transcription"/>
    <property type="evidence" value="ECO:0007669"/>
    <property type="project" value="InterPro"/>
</dbReference>
<dbReference type="CDD" id="cd06170">
    <property type="entry name" value="LuxR_C_like"/>
    <property type="match status" value="1"/>
</dbReference>
<organism evidence="6 7">
    <name type="scientific">Parashewanella spongiae</name>
    <dbReference type="NCBI Taxonomy" id="342950"/>
    <lineage>
        <taxon>Bacteria</taxon>
        <taxon>Pseudomonadati</taxon>
        <taxon>Pseudomonadota</taxon>
        <taxon>Gammaproteobacteria</taxon>
        <taxon>Alteromonadales</taxon>
        <taxon>Shewanellaceae</taxon>
        <taxon>Parashewanella</taxon>
    </lineage>
</organism>
<dbReference type="SMART" id="SM00421">
    <property type="entry name" value="HTH_LUXR"/>
    <property type="match status" value="1"/>
</dbReference>
<accession>A0A3A6TNK3</accession>
<feature type="modified residue" description="4-aspartylphosphate" evidence="3">
    <location>
        <position position="58"/>
    </location>
</feature>
<dbReference type="InterPro" id="IPR016032">
    <property type="entry name" value="Sig_transdc_resp-reg_C-effctor"/>
</dbReference>
<dbReference type="PROSITE" id="PS50043">
    <property type="entry name" value="HTH_LUXR_2"/>
    <property type="match status" value="1"/>
</dbReference>
<sequence>MTKGTIKVFTIDDHEMVRAGISSFLNLQLGLDVIGEANSLEAALPSIELTPPDVVLMDLIIEDKLVGVDATQALKACYPEIQVVILTSYHEDKMIFPALDAGAVSYLLKDITPNDLADAVFRANKGITTLSPIVATKILKAQKQQQVLLSDREIEILIKVANGFSNAEIAEILFISVKTVRTHVSNILGKLNLRDRTQAAVHAWKSGLVE</sequence>
<reference evidence="6 7" key="1">
    <citation type="submission" date="2018-09" db="EMBL/GenBank/DDBJ databases">
        <title>Phylogeny of the Shewanellaceae, and recommendation for two new genera, Pseudoshewanella and Parashewanella.</title>
        <authorList>
            <person name="Wang G."/>
        </authorList>
    </citation>
    <scope>NUCLEOTIDE SEQUENCE [LARGE SCALE GENOMIC DNA]</scope>
    <source>
        <strain evidence="6 7">KCTC 22492</strain>
    </source>
</reference>
<evidence type="ECO:0000256" key="1">
    <source>
        <dbReference type="ARBA" id="ARBA00022553"/>
    </source>
</evidence>
<dbReference type="GO" id="GO:0000160">
    <property type="term" value="P:phosphorelay signal transduction system"/>
    <property type="evidence" value="ECO:0007669"/>
    <property type="project" value="InterPro"/>
</dbReference>
<dbReference type="InterPro" id="IPR011006">
    <property type="entry name" value="CheY-like_superfamily"/>
</dbReference>
<feature type="domain" description="HTH luxR-type" evidence="4">
    <location>
        <begin position="142"/>
        <end position="207"/>
    </location>
</feature>
<keyword evidence="7" id="KW-1185">Reference proteome</keyword>
<dbReference type="PRINTS" id="PR00038">
    <property type="entry name" value="HTHLUXR"/>
</dbReference>
<dbReference type="AlphaFoldDB" id="A0A3A6TNK3"/>
<dbReference type="Pfam" id="PF00196">
    <property type="entry name" value="GerE"/>
    <property type="match status" value="1"/>
</dbReference>
<dbReference type="PROSITE" id="PS00622">
    <property type="entry name" value="HTH_LUXR_1"/>
    <property type="match status" value="1"/>
</dbReference>
<dbReference type="GO" id="GO:0003677">
    <property type="term" value="F:DNA binding"/>
    <property type="evidence" value="ECO:0007669"/>
    <property type="project" value="UniProtKB-KW"/>
</dbReference>
<comment type="caution">
    <text evidence="6">The sequence shown here is derived from an EMBL/GenBank/DDBJ whole genome shotgun (WGS) entry which is preliminary data.</text>
</comment>
<feature type="domain" description="Response regulatory" evidence="5">
    <location>
        <begin position="7"/>
        <end position="124"/>
    </location>
</feature>
<dbReference type="OrthoDB" id="9796655at2"/>
<evidence type="ECO:0000259" key="5">
    <source>
        <dbReference type="PROSITE" id="PS50110"/>
    </source>
</evidence>
<gene>
    <name evidence="6" type="ORF">D5R81_17960</name>
</gene>
<dbReference type="Pfam" id="PF00072">
    <property type="entry name" value="Response_reg"/>
    <property type="match status" value="1"/>
</dbReference>
<dbReference type="Proteomes" id="UP000273022">
    <property type="component" value="Unassembled WGS sequence"/>
</dbReference>
<dbReference type="InterPro" id="IPR000792">
    <property type="entry name" value="Tscrpt_reg_LuxR_C"/>
</dbReference>
<dbReference type="InterPro" id="IPR058245">
    <property type="entry name" value="NreC/VraR/RcsB-like_REC"/>
</dbReference>
<proteinExistence type="predicted"/>
<dbReference type="InterPro" id="IPR039420">
    <property type="entry name" value="WalR-like"/>
</dbReference>
<evidence type="ECO:0000313" key="7">
    <source>
        <dbReference type="Proteomes" id="UP000273022"/>
    </source>
</evidence>
<dbReference type="RefSeq" id="WP_121854985.1">
    <property type="nucleotide sequence ID" value="NZ_CP037952.1"/>
</dbReference>
<evidence type="ECO:0000256" key="2">
    <source>
        <dbReference type="ARBA" id="ARBA00023125"/>
    </source>
</evidence>